<gene>
    <name evidence="1" type="ORF">Sjap_020808</name>
</gene>
<accession>A0AAP0FAB5</accession>
<name>A0AAP0FAB5_9MAGN</name>
<organism evidence="1 2">
    <name type="scientific">Stephania japonica</name>
    <dbReference type="NCBI Taxonomy" id="461633"/>
    <lineage>
        <taxon>Eukaryota</taxon>
        <taxon>Viridiplantae</taxon>
        <taxon>Streptophyta</taxon>
        <taxon>Embryophyta</taxon>
        <taxon>Tracheophyta</taxon>
        <taxon>Spermatophyta</taxon>
        <taxon>Magnoliopsida</taxon>
        <taxon>Ranunculales</taxon>
        <taxon>Menispermaceae</taxon>
        <taxon>Menispermoideae</taxon>
        <taxon>Cissampelideae</taxon>
        <taxon>Stephania</taxon>
    </lineage>
</organism>
<evidence type="ECO:0000313" key="1">
    <source>
        <dbReference type="EMBL" id="KAK9103554.1"/>
    </source>
</evidence>
<keyword evidence="2" id="KW-1185">Reference proteome</keyword>
<reference evidence="1 2" key="1">
    <citation type="submission" date="2024-01" db="EMBL/GenBank/DDBJ databases">
        <title>Genome assemblies of Stephania.</title>
        <authorList>
            <person name="Yang L."/>
        </authorList>
    </citation>
    <scope>NUCLEOTIDE SEQUENCE [LARGE SCALE GENOMIC DNA]</scope>
    <source>
        <strain evidence="1">QJT</strain>
        <tissue evidence="1">Leaf</tissue>
    </source>
</reference>
<evidence type="ECO:0000313" key="2">
    <source>
        <dbReference type="Proteomes" id="UP001417504"/>
    </source>
</evidence>
<protein>
    <submittedName>
        <fullName evidence="1">Uncharacterized protein</fullName>
    </submittedName>
</protein>
<dbReference type="AlphaFoldDB" id="A0AAP0FAB5"/>
<dbReference type="Proteomes" id="UP001417504">
    <property type="component" value="Unassembled WGS sequence"/>
</dbReference>
<proteinExistence type="predicted"/>
<sequence>MQEVERLTDIHCKKSKAKKIQSTDMVKRTSLCRETTRQGINKTDAKSLTDIFGKLLPSVYTMYNPTSNFENREI</sequence>
<comment type="caution">
    <text evidence="1">The sequence shown here is derived from an EMBL/GenBank/DDBJ whole genome shotgun (WGS) entry which is preliminary data.</text>
</comment>
<dbReference type="EMBL" id="JBBNAE010000008">
    <property type="protein sequence ID" value="KAK9103554.1"/>
    <property type="molecule type" value="Genomic_DNA"/>
</dbReference>